<evidence type="ECO:0000313" key="2">
    <source>
        <dbReference type="Proteomes" id="UP001159363"/>
    </source>
</evidence>
<accession>A0ABQ9HUS8</accession>
<keyword evidence="2" id="KW-1185">Reference proteome</keyword>
<comment type="caution">
    <text evidence="1">The sequence shown here is derived from an EMBL/GenBank/DDBJ whole genome shotgun (WGS) entry which is preliminary data.</text>
</comment>
<protein>
    <submittedName>
        <fullName evidence="1">Uncharacterized protein</fullName>
    </submittedName>
</protein>
<sequence length="728" mass="80861">MEGKLGQGELLRAVERRSCVLRHLSVLRVEAVSKHVKRARIVLIALALLDHGHEHFGATVAERLACSPPSMSIRAQPPARSLRIFACGNLAGRCRWSTSFLRDLPFPRPFHSDASPYSPQSPTSALKTSLLRVAKISSLQSDEAPGLWVCVALIAPSHLDLGRGVPTGIHPTLNQVGVECREIRGLESRRCCGEVTMEQRRNARIPEKTRQPAATFPTCENLGSYKTELAAHPGQYCQITFSCSNRPREIKIKADELTCHQPTRTLHIGPAQSTFTSTKTVLFQAHAPLLSIQCRNSQNLPKAPTISELTFGGLPCPWILTPNPIRIHQPRTHFLLAGDLPGPWRVLHNPHNRSKATNPHPPFTASPDCIVCPTTSGTLHLPITPPDTRALAYRQGEPGLISVGVAPGNRAGRCRWSAGFLGDLSSPPAIPLRRCSILMSLHIRWLPRVVRRRYKEVVFLASRDRGKEVRDLGLSPADVVSRPSVHTTHLIPSNLAAGERVNLDTRKTLGDREREMVTIADVSGMRIATTLLRINGGYASIETSCSKKEEMVVECIRKEPGSLSHPSRYCATKFYKRSREGKGQLLHPRATRSGEDRLFMHANYLMMNCMTGPPFPWVRSYWVICALTSFCKPRHPATNSGLEGWSAMSRYWPHGCFPVIGSLTNNLPYILQPQPRQTKLHLPSATVAKISQSLLRFAWFAVPFYLDPSTFGVCPWLRLRSSYQTALL</sequence>
<dbReference type="Proteomes" id="UP001159363">
    <property type="component" value="Chromosome 3"/>
</dbReference>
<reference evidence="1 2" key="1">
    <citation type="submission" date="2023-02" db="EMBL/GenBank/DDBJ databases">
        <title>LHISI_Scaffold_Assembly.</title>
        <authorList>
            <person name="Stuart O.P."/>
            <person name="Cleave R."/>
            <person name="Magrath M.J.L."/>
            <person name="Mikheyev A.S."/>
        </authorList>
    </citation>
    <scope>NUCLEOTIDE SEQUENCE [LARGE SCALE GENOMIC DNA]</scope>
    <source>
        <strain evidence="1">Daus_M_001</strain>
        <tissue evidence="1">Leg muscle</tissue>
    </source>
</reference>
<proteinExistence type="predicted"/>
<name>A0ABQ9HUS8_9NEOP</name>
<organism evidence="1 2">
    <name type="scientific">Dryococelus australis</name>
    <dbReference type="NCBI Taxonomy" id="614101"/>
    <lineage>
        <taxon>Eukaryota</taxon>
        <taxon>Metazoa</taxon>
        <taxon>Ecdysozoa</taxon>
        <taxon>Arthropoda</taxon>
        <taxon>Hexapoda</taxon>
        <taxon>Insecta</taxon>
        <taxon>Pterygota</taxon>
        <taxon>Neoptera</taxon>
        <taxon>Polyneoptera</taxon>
        <taxon>Phasmatodea</taxon>
        <taxon>Verophasmatodea</taxon>
        <taxon>Anareolatae</taxon>
        <taxon>Phasmatidae</taxon>
        <taxon>Eurycanthinae</taxon>
        <taxon>Dryococelus</taxon>
    </lineage>
</organism>
<dbReference type="EMBL" id="JARBHB010000003">
    <property type="protein sequence ID" value="KAJ8888050.1"/>
    <property type="molecule type" value="Genomic_DNA"/>
</dbReference>
<gene>
    <name evidence="1" type="ORF">PR048_007536</name>
</gene>
<evidence type="ECO:0000313" key="1">
    <source>
        <dbReference type="EMBL" id="KAJ8888050.1"/>
    </source>
</evidence>